<dbReference type="Proteomes" id="UP001454036">
    <property type="component" value="Unassembled WGS sequence"/>
</dbReference>
<evidence type="ECO:0000313" key="4">
    <source>
        <dbReference type="Proteomes" id="UP001454036"/>
    </source>
</evidence>
<dbReference type="Pfam" id="PF03909">
    <property type="entry name" value="BSD"/>
    <property type="match status" value="1"/>
</dbReference>
<dbReference type="SUPFAM" id="SSF140383">
    <property type="entry name" value="BSD domain-like"/>
    <property type="match status" value="1"/>
</dbReference>
<feature type="compositionally biased region" description="Acidic residues" evidence="1">
    <location>
        <begin position="249"/>
        <end position="271"/>
    </location>
</feature>
<dbReference type="EMBL" id="BAABME010004061">
    <property type="protein sequence ID" value="GAA0161022.1"/>
    <property type="molecule type" value="Genomic_DNA"/>
</dbReference>
<dbReference type="InterPro" id="IPR051494">
    <property type="entry name" value="BSD_domain-containing"/>
</dbReference>
<reference evidence="3 4" key="1">
    <citation type="submission" date="2024-01" db="EMBL/GenBank/DDBJ databases">
        <title>The complete chloroplast genome sequence of Lithospermum erythrorhizon: insights into the phylogenetic relationship among Boraginaceae species and the maternal lineages of purple gromwells.</title>
        <authorList>
            <person name="Okada T."/>
            <person name="Watanabe K."/>
        </authorList>
    </citation>
    <scope>NUCLEOTIDE SEQUENCE [LARGE SCALE GENOMIC DNA]</scope>
</reference>
<organism evidence="3 4">
    <name type="scientific">Lithospermum erythrorhizon</name>
    <name type="common">Purple gromwell</name>
    <name type="synonym">Lithospermum officinale var. erythrorhizon</name>
    <dbReference type="NCBI Taxonomy" id="34254"/>
    <lineage>
        <taxon>Eukaryota</taxon>
        <taxon>Viridiplantae</taxon>
        <taxon>Streptophyta</taxon>
        <taxon>Embryophyta</taxon>
        <taxon>Tracheophyta</taxon>
        <taxon>Spermatophyta</taxon>
        <taxon>Magnoliopsida</taxon>
        <taxon>eudicotyledons</taxon>
        <taxon>Gunneridae</taxon>
        <taxon>Pentapetalae</taxon>
        <taxon>asterids</taxon>
        <taxon>lamiids</taxon>
        <taxon>Boraginales</taxon>
        <taxon>Boraginaceae</taxon>
        <taxon>Boraginoideae</taxon>
        <taxon>Lithospermeae</taxon>
        <taxon>Lithospermum</taxon>
    </lineage>
</organism>
<protein>
    <recommendedName>
        <fullName evidence="2">BSD domain-containing protein</fullName>
    </recommendedName>
</protein>
<feature type="compositionally biased region" description="Acidic residues" evidence="1">
    <location>
        <begin position="467"/>
        <end position="483"/>
    </location>
</feature>
<proteinExistence type="predicted"/>
<dbReference type="Gene3D" id="1.10.3970.10">
    <property type="entry name" value="BSD domain"/>
    <property type="match status" value="1"/>
</dbReference>
<comment type="caution">
    <text evidence="3">The sequence shown here is derived from an EMBL/GenBank/DDBJ whole genome shotgun (WGS) entry which is preliminary data.</text>
</comment>
<dbReference type="PROSITE" id="PS50858">
    <property type="entry name" value="BSD"/>
    <property type="match status" value="1"/>
</dbReference>
<feature type="compositionally biased region" description="Basic and acidic residues" evidence="1">
    <location>
        <begin position="353"/>
        <end position="402"/>
    </location>
</feature>
<gene>
    <name evidence="3" type="ORF">LIER_17439</name>
</gene>
<evidence type="ECO:0000256" key="1">
    <source>
        <dbReference type="SAM" id="MobiDB-lite"/>
    </source>
</evidence>
<dbReference type="GO" id="GO:0005737">
    <property type="term" value="C:cytoplasm"/>
    <property type="evidence" value="ECO:0007669"/>
    <property type="project" value="TreeGrafter"/>
</dbReference>
<dbReference type="InterPro" id="IPR005607">
    <property type="entry name" value="BSD_dom"/>
</dbReference>
<dbReference type="SMART" id="SM00751">
    <property type="entry name" value="BSD"/>
    <property type="match status" value="1"/>
</dbReference>
<feature type="region of interest" description="Disordered" evidence="1">
    <location>
        <begin position="1"/>
        <end position="47"/>
    </location>
</feature>
<evidence type="ECO:0000313" key="3">
    <source>
        <dbReference type="EMBL" id="GAA0161022.1"/>
    </source>
</evidence>
<dbReference type="PANTHER" id="PTHR16019">
    <property type="entry name" value="SYNAPSE-ASSOCIATED PROTEIN"/>
    <property type="match status" value="1"/>
</dbReference>
<dbReference type="InterPro" id="IPR035925">
    <property type="entry name" value="BSD_dom_sf"/>
</dbReference>
<feature type="compositionally biased region" description="Acidic residues" evidence="1">
    <location>
        <begin position="37"/>
        <end position="47"/>
    </location>
</feature>
<keyword evidence="4" id="KW-1185">Reference proteome</keyword>
<feature type="domain" description="BSD" evidence="2">
    <location>
        <begin position="176"/>
        <end position="228"/>
    </location>
</feature>
<accession>A0AAV3QFR5</accession>
<name>A0AAV3QFR5_LITER</name>
<sequence length="483" mass="54018">MDFFKSLVSDDPDPSRPGSEPDSPSNQNTVDQHDQIDESDEYSDAEDGGGGLWSFGGLIQSIATRSESVIELYRRDLQEFGSGLKKETEMFREAASKAVKDLPSSIDVAHGVIKSTAEIISHGKDSILSASDGEIETSIRRDSIRYNRFEAQLSVIQSDVRSFIEEPEDLEEFGRWKVGFALIDKGEEIEGLIGGDGVLEGMYKRVVPSEVDNETFWLRYFYRVHKLRQQESLRENLVRRAISIDDEEELSWDVDDDDEDEDDDGEEEDGDRENAGEGSHVKGKGDELDKKEKGNELDKKEKGDELDKKKDSSDEDANGIVKEGDRKDESVNVSGDDVAESKSNVESAVSKENVVELKSRDESEVKNDEKLVKSEEKPEVKKDEKVEKTEEKVEKSEEKVLLEGKGGQGGSGKETAVSVESSKQSTVEDEDLEWDEIEDVDSNDEKKPSASGEKSSQADLRKRLSTAEEDDEDLSWDIEDDDD</sequence>
<feature type="region of interest" description="Disordered" evidence="1">
    <location>
        <begin position="249"/>
        <end position="483"/>
    </location>
</feature>
<feature type="compositionally biased region" description="Basic and acidic residues" evidence="1">
    <location>
        <begin position="272"/>
        <end position="312"/>
    </location>
</feature>
<dbReference type="PANTHER" id="PTHR16019:SF5">
    <property type="entry name" value="BSD DOMAIN-CONTAINING PROTEIN 1"/>
    <property type="match status" value="1"/>
</dbReference>
<feature type="compositionally biased region" description="Acidic residues" evidence="1">
    <location>
        <begin position="427"/>
        <end position="442"/>
    </location>
</feature>
<evidence type="ECO:0000259" key="2">
    <source>
        <dbReference type="PROSITE" id="PS50858"/>
    </source>
</evidence>
<dbReference type="AlphaFoldDB" id="A0AAV3QFR5"/>